<dbReference type="InParanoid" id="F2TWF0"/>
<dbReference type="GO" id="GO:0005868">
    <property type="term" value="C:cytoplasmic dynein complex"/>
    <property type="evidence" value="ECO:0007669"/>
    <property type="project" value="TreeGrafter"/>
</dbReference>
<evidence type="ECO:0000256" key="1">
    <source>
        <dbReference type="SAM" id="MobiDB-lite"/>
    </source>
</evidence>
<keyword evidence="3" id="KW-1185">Reference proteome</keyword>
<dbReference type="PANTHER" id="PTHR21255">
    <property type="entry name" value="T-COMPLEX-ASSOCIATED-TESTIS-EXPRESSED 1/ DYNEIN LIGHT CHAIN"/>
    <property type="match status" value="1"/>
</dbReference>
<evidence type="ECO:0000313" key="3">
    <source>
        <dbReference type="Proteomes" id="UP000007799"/>
    </source>
</evidence>
<dbReference type="EMBL" id="GL832955">
    <property type="protein sequence ID" value="EGD72396.1"/>
    <property type="molecule type" value="Genomic_DNA"/>
</dbReference>
<sequence length="164" mass="18220">MSQVSVGEALDRRSSLFSISRPEIAATSQVDASDVPDQDEGPKRPVTPLENTYQLDPDKKFSESAVTAIIREVLEGQLEEEKYDARATRQMSKTLSTIITNRVKALEYTRYKIVTVVALGEAADQGVTVASRCLFDKDKDNFASASYRNSNLYAVATVYACYYE</sequence>
<dbReference type="OrthoDB" id="10248487at2759"/>
<protein>
    <submittedName>
        <fullName evidence="2">Uncharacterized protein</fullName>
    </submittedName>
</protein>
<dbReference type="GO" id="GO:0007018">
    <property type="term" value="P:microtubule-based movement"/>
    <property type="evidence" value="ECO:0007669"/>
    <property type="project" value="TreeGrafter"/>
</dbReference>
<dbReference type="GO" id="GO:0005737">
    <property type="term" value="C:cytoplasm"/>
    <property type="evidence" value="ECO:0007669"/>
    <property type="project" value="TreeGrafter"/>
</dbReference>
<dbReference type="KEGG" id="sre:PTSG_00416"/>
<dbReference type="eggNOG" id="KOG4108">
    <property type="taxonomic scope" value="Eukaryota"/>
</dbReference>
<name>F2TWF0_SALR5</name>
<dbReference type="Pfam" id="PF03645">
    <property type="entry name" value="Tctex-1"/>
    <property type="match status" value="1"/>
</dbReference>
<dbReference type="FunCoup" id="F2TWF0">
    <property type="interactions" value="2"/>
</dbReference>
<dbReference type="InterPro" id="IPR038586">
    <property type="entry name" value="Tctex-1-like_sf"/>
</dbReference>
<dbReference type="OMA" id="FYSSSRC"/>
<dbReference type="RefSeq" id="XP_004998965.1">
    <property type="nucleotide sequence ID" value="XM_004998908.1"/>
</dbReference>
<dbReference type="PANTHER" id="PTHR21255:SF65">
    <property type="entry name" value="TCTEX1 DOMAIN-CONTAINING PROTEIN 2"/>
    <property type="match status" value="1"/>
</dbReference>
<dbReference type="Proteomes" id="UP000007799">
    <property type="component" value="Unassembled WGS sequence"/>
</dbReference>
<organism evidence="3">
    <name type="scientific">Salpingoeca rosetta (strain ATCC 50818 / BSB-021)</name>
    <dbReference type="NCBI Taxonomy" id="946362"/>
    <lineage>
        <taxon>Eukaryota</taxon>
        <taxon>Choanoflagellata</taxon>
        <taxon>Craspedida</taxon>
        <taxon>Salpingoecidae</taxon>
        <taxon>Salpingoeca</taxon>
    </lineage>
</organism>
<gene>
    <name evidence="2" type="ORF">PTSG_00416</name>
</gene>
<feature type="region of interest" description="Disordered" evidence="1">
    <location>
        <begin position="26"/>
        <end position="54"/>
    </location>
</feature>
<dbReference type="AlphaFoldDB" id="F2TWF0"/>
<accession>F2TWF0</accession>
<dbReference type="InterPro" id="IPR005334">
    <property type="entry name" value="Tctex-1-like"/>
</dbReference>
<dbReference type="Gene3D" id="3.30.1140.40">
    <property type="entry name" value="Tctex-1"/>
    <property type="match status" value="1"/>
</dbReference>
<dbReference type="GeneID" id="16067489"/>
<proteinExistence type="predicted"/>
<evidence type="ECO:0000313" key="2">
    <source>
        <dbReference type="EMBL" id="EGD72396.1"/>
    </source>
</evidence>
<dbReference type="STRING" id="946362.F2TWF0"/>
<dbReference type="GO" id="GO:0045505">
    <property type="term" value="F:dynein intermediate chain binding"/>
    <property type="evidence" value="ECO:0007669"/>
    <property type="project" value="TreeGrafter"/>
</dbReference>
<reference evidence="2" key="1">
    <citation type="submission" date="2009-08" db="EMBL/GenBank/DDBJ databases">
        <title>Annotation of Salpingoeca rosetta.</title>
        <authorList>
            <consortium name="The Broad Institute Genome Sequencing Platform"/>
            <person name="Russ C."/>
            <person name="Cuomo C."/>
            <person name="Burger G."/>
            <person name="Gray M.W."/>
            <person name="Holland P.W.H."/>
            <person name="King N."/>
            <person name="Lang F.B.F."/>
            <person name="Roger A.J."/>
            <person name="Ruiz-Trillo I."/>
            <person name="Young S.K."/>
            <person name="Zeng Q."/>
            <person name="Gargeya S."/>
            <person name="Alvarado L."/>
            <person name="Berlin A."/>
            <person name="Chapman S.B."/>
            <person name="Chen Z."/>
            <person name="Freedman E."/>
            <person name="Gellesch M."/>
            <person name="Goldberg J."/>
            <person name="Griggs A."/>
            <person name="Gujja S."/>
            <person name="Heilman E."/>
            <person name="Heiman D."/>
            <person name="Howarth C."/>
            <person name="Mehta T."/>
            <person name="Neiman D."/>
            <person name="Pearson M."/>
            <person name="Roberts A."/>
            <person name="Saif S."/>
            <person name="Shea T."/>
            <person name="Shenoy N."/>
            <person name="Sisk P."/>
            <person name="Stolte C."/>
            <person name="Sykes S."/>
            <person name="White J."/>
            <person name="Yandava C."/>
            <person name="Haas B."/>
            <person name="Nusbaum C."/>
            <person name="Birren B."/>
        </authorList>
    </citation>
    <scope>NUCLEOTIDE SEQUENCE [LARGE SCALE GENOMIC DNA]</scope>
    <source>
        <strain evidence="2">ATCC 50818</strain>
    </source>
</reference>